<sequence length="321" mass="37837">MCLVPLKKDRLKHQLNQLEATVLNQGAQISELKKENARLLRELNQREVELETQELKLEQTTAAKSTPRNTEFVRELQNFVNRNVPAIPNKDSAGESAVLVPGVKVTLELLQKRLLDKEESLKKAKELFRQVYETNVNVNQLRKREMEEIQTQLNHKISETIRQLSTTMENRATKPHKDSISPVLMQRLQQLELELEEQNEAIIRQNERSKSMHQESQLWKLQFQQLQEQAKQDRKTLEDSYKQKVRKLFLAYRQLRSDVEERDKKLDEMKTELEHWKQEAKKSPSMMQRQMNERLKADLTEKSKQLQVPSALKDCDAGYNK</sequence>
<dbReference type="EMBL" id="KV892302">
    <property type="protein sequence ID" value="OON21065.1"/>
    <property type="molecule type" value="Genomic_DNA"/>
</dbReference>
<evidence type="ECO:0000256" key="1">
    <source>
        <dbReference type="SAM" id="Coils"/>
    </source>
</evidence>
<evidence type="ECO:0000313" key="3">
    <source>
        <dbReference type="EMBL" id="OON21065.1"/>
    </source>
</evidence>
<keyword evidence="1" id="KW-0175">Coiled coil</keyword>
<protein>
    <submittedName>
        <fullName evidence="3">Uncharacterized protein</fullName>
    </submittedName>
</protein>
<gene>
    <name evidence="3" type="ORF">X801_03047</name>
</gene>
<feature type="region of interest" description="Disordered" evidence="2">
    <location>
        <begin position="274"/>
        <end position="293"/>
    </location>
</feature>
<dbReference type="Proteomes" id="UP000243686">
    <property type="component" value="Unassembled WGS sequence"/>
</dbReference>
<accession>A0A1S8X2X9</accession>
<keyword evidence="4" id="KW-1185">Reference proteome</keyword>
<evidence type="ECO:0000313" key="4">
    <source>
        <dbReference type="Proteomes" id="UP000243686"/>
    </source>
</evidence>
<evidence type="ECO:0000256" key="2">
    <source>
        <dbReference type="SAM" id="MobiDB-lite"/>
    </source>
</evidence>
<reference evidence="3 4" key="1">
    <citation type="submission" date="2015-03" db="EMBL/GenBank/DDBJ databases">
        <title>Draft genome of the nematode, Opisthorchis viverrini.</title>
        <authorList>
            <person name="Mitreva M."/>
        </authorList>
    </citation>
    <scope>NUCLEOTIDE SEQUENCE [LARGE SCALE GENOMIC DNA]</scope>
    <source>
        <strain evidence="3">Khon Kaen</strain>
    </source>
</reference>
<proteinExistence type="predicted"/>
<organism evidence="3 4">
    <name type="scientific">Opisthorchis viverrini</name>
    <name type="common">Southeast Asian liver fluke</name>
    <dbReference type="NCBI Taxonomy" id="6198"/>
    <lineage>
        <taxon>Eukaryota</taxon>
        <taxon>Metazoa</taxon>
        <taxon>Spiralia</taxon>
        <taxon>Lophotrochozoa</taxon>
        <taxon>Platyhelminthes</taxon>
        <taxon>Trematoda</taxon>
        <taxon>Digenea</taxon>
        <taxon>Opisthorchiida</taxon>
        <taxon>Opisthorchiata</taxon>
        <taxon>Opisthorchiidae</taxon>
        <taxon>Opisthorchis</taxon>
    </lineage>
</organism>
<feature type="coiled-coil region" evidence="1">
    <location>
        <begin position="8"/>
        <end position="63"/>
    </location>
</feature>
<dbReference type="AlphaFoldDB" id="A0A1S8X2X9"/>
<feature type="region of interest" description="Disordered" evidence="2">
    <location>
        <begin position="299"/>
        <end position="321"/>
    </location>
</feature>
<name>A0A1S8X2X9_OPIVI</name>